<keyword evidence="4" id="KW-0963">Cytoplasm</keyword>
<dbReference type="GO" id="GO:0030016">
    <property type="term" value="C:myofibril"/>
    <property type="evidence" value="ECO:0007669"/>
    <property type="project" value="UniProtKB-SubCell"/>
</dbReference>
<dbReference type="Pfam" id="PF01576">
    <property type="entry name" value="Myosin_tail_1"/>
    <property type="match status" value="1"/>
</dbReference>
<dbReference type="GO" id="GO:0016459">
    <property type="term" value="C:myosin complex"/>
    <property type="evidence" value="ECO:0007669"/>
    <property type="project" value="UniProtKB-KW"/>
</dbReference>
<dbReference type="InterPro" id="IPR027417">
    <property type="entry name" value="P-loop_NTPase"/>
</dbReference>
<dbReference type="Proteomes" id="UP000499080">
    <property type="component" value="Unassembled WGS sequence"/>
</dbReference>
<evidence type="ECO:0000256" key="7">
    <source>
        <dbReference type="ARBA" id="ARBA00023175"/>
    </source>
</evidence>
<evidence type="ECO:0000256" key="4">
    <source>
        <dbReference type="ARBA" id="ARBA00022490"/>
    </source>
</evidence>
<keyword evidence="5 9" id="KW-0175">Coiled coil</keyword>
<dbReference type="InterPro" id="IPR002928">
    <property type="entry name" value="Myosin_tail"/>
</dbReference>
<dbReference type="AlphaFoldDB" id="A0A4Y2IXS9"/>
<keyword evidence="8" id="KW-0514">Muscle protein</keyword>
<evidence type="ECO:0000256" key="3">
    <source>
        <dbReference type="ARBA" id="ARBA00022433"/>
    </source>
</evidence>
<comment type="similarity">
    <text evidence="2">Belongs to the paramyosin family.</text>
</comment>
<reference evidence="11 12" key="1">
    <citation type="journal article" date="2019" name="Sci. Rep.">
        <title>Orb-weaving spider Araneus ventricosus genome elucidates the spidroin gene catalogue.</title>
        <authorList>
            <person name="Kono N."/>
            <person name="Nakamura H."/>
            <person name="Ohtoshi R."/>
            <person name="Moran D.A.P."/>
            <person name="Shinohara A."/>
            <person name="Yoshida Y."/>
            <person name="Fujiwara M."/>
            <person name="Mori M."/>
            <person name="Tomita M."/>
            <person name="Arakawa K."/>
        </authorList>
    </citation>
    <scope>NUCLEOTIDE SEQUENCE [LARGE SCALE GENOMIC DNA]</scope>
</reference>
<evidence type="ECO:0000256" key="2">
    <source>
        <dbReference type="ARBA" id="ARBA00008447"/>
    </source>
</evidence>
<evidence type="ECO:0000256" key="1">
    <source>
        <dbReference type="ARBA" id="ARBA00004657"/>
    </source>
</evidence>
<dbReference type="OrthoDB" id="10254995at2759"/>
<keyword evidence="3" id="KW-0787">Thick filament</keyword>
<dbReference type="GO" id="GO:0005923">
    <property type="term" value="C:bicellular tight junction"/>
    <property type="evidence" value="ECO:0007669"/>
    <property type="project" value="TreeGrafter"/>
</dbReference>
<gene>
    <name evidence="11" type="primary">zip_7</name>
    <name evidence="11" type="ORF">AVEN_92826_1</name>
</gene>
<dbReference type="EMBL" id="BGPR01002961">
    <property type="protein sequence ID" value="GBM81702.1"/>
    <property type="molecule type" value="Genomic_DNA"/>
</dbReference>
<keyword evidence="12" id="KW-1185">Reference proteome</keyword>
<evidence type="ECO:0000259" key="10">
    <source>
        <dbReference type="Pfam" id="PF01576"/>
    </source>
</evidence>
<name>A0A4Y2IXS9_ARAVE</name>
<accession>A0A4Y2IXS9</accession>
<proteinExistence type="inferred from homology"/>
<dbReference type="SUPFAM" id="SSF52540">
    <property type="entry name" value="P-loop containing nucleoside triphosphate hydrolases"/>
    <property type="match status" value="1"/>
</dbReference>
<feature type="coiled-coil region" evidence="9">
    <location>
        <begin position="40"/>
        <end position="119"/>
    </location>
</feature>
<dbReference type="PANTHER" id="PTHR46349:SF7">
    <property type="entry name" value="MYOSIN TAIL DOMAIN-CONTAINING PROTEIN"/>
    <property type="match status" value="1"/>
</dbReference>
<dbReference type="Gene3D" id="6.10.250.2420">
    <property type="match status" value="1"/>
</dbReference>
<evidence type="ECO:0000313" key="11">
    <source>
        <dbReference type="EMBL" id="GBM81702.1"/>
    </source>
</evidence>
<evidence type="ECO:0000256" key="8">
    <source>
        <dbReference type="ARBA" id="ARBA00023179"/>
    </source>
</evidence>
<evidence type="ECO:0000313" key="12">
    <source>
        <dbReference type="Proteomes" id="UP000499080"/>
    </source>
</evidence>
<dbReference type="PANTHER" id="PTHR46349">
    <property type="entry name" value="CINGULIN-LIKE PROTEIN 1-RELATED"/>
    <property type="match status" value="1"/>
</dbReference>
<comment type="caution">
    <text evidence="11">The sequence shown here is derived from an EMBL/GenBank/DDBJ whole genome shotgun (WGS) entry which is preliminary data.</text>
</comment>
<evidence type="ECO:0000256" key="5">
    <source>
        <dbReference type="ARBA" id="ARBA00023054"/>
    </source>
</evidence>
<dbReference type="Gene3D" id="1.20.58.530">
    <property type="match status" value="1"/>
</dbReference>
<organism evidence="11 12">
    <name type="scientific">Araneus ventricosus</name>
    <name type="common">Orbweaver spider</name>
    <name type="synonym">Epeira ventricosa</name>
    <dbReference type="NCBI Taxonomy" id="182803"/>
    <lineage>
        <taxon>Eukaryota</taxon>
        <taxon>Metazoa</taxon>
        <taxon>Ecdysozoa</taxon>
        <taxon>Arthropoda</taxon>
        <taxon>Chelicerata</taxon>
        <taxon>Arachnida</taxon>
        <taxon>Araneae</taxon>
        <taxon>Araneomorphae</taxon>
        <taxon>Entelegynae</taxon>
        <taxon>Araneoidea</taxon>
        <taxon>Araneidae</taxon>
        <taxon>Araneus</taxon>
    </lineage>
</organism>
<keyword evidence="7" id="KW-0505">Motor protein</keyword>
<protein>
    <submittedName>
        <fullName evidence="11">Myosin heavy chain, non-muscle</fullName>
    </submittedName>
</protein>
<evidence type="ECO:0000256" key="6">
    <source>
        <dbReference type="ARBA" id="ARBA00023123"/>
    </source>
</evidence>
<keyword evidence="6" id="KW-0518">Myosin</keyword>
<evidence type="ECO:0000256" key="9">
    <source>
        <dbReference type="SAM" id="Coils"/>
    </source>
</evidence>
<comment type="subcellular location">
    <subcellularLocation>
        <location evidence="1">Cytoplasm</location>
        <location evidence="1">Myofibril</location>
    </subcellularLocation>
</comment>
<sequence length="125" mass="14796">MGILALLDEECWFSKATDRTFVDKLETAHAMHPKERQLQAKANRKLEKRLKEVIMQLEDERRHTDQYKEQVEKVNARVKALKRQMDESEEECSREKAQRRKAQREIEDLIEANATLNREASSLKT</sequence>
<dbReference type="GO" id="GO:0032982">
    <property type="term" value="C:myosin filament"/>
    <property type="evidence" value="ECO:0007669"/>
    <property type="project" value="UniProtKB-KW"/>
</dbReference>
<feature type="domain" description="Myosin tail" evidence="10">
    <location>
        <begin position="24"/>
        <end position="124"/>
    </location>
</feature>